<accession>A0AA86SRS8</accession>
<keyword evidence="1" id="KW-0346">Stress response</keyword>
<sequence length="266" mass="29432">MESELVKRRIHMIAAHFAPKDDISTTNVLPMNCSGSLNSVLRRCDNKVYFARQASSSLGYFMRQTSIDEGGSTSFIAPKTHHGGAAAPASECPSNARVPCFARPAMAESVFQNSVVQPMTQEQICTFSTLEPPSFARPIRQIRGDQLHSKKKTCYSEIGGIEWSPRMDVAESEGKYVITVEVPGVSIGDIRVEVDDLKLCVKGRRSTSSWTITGCPNASFSSYHRREILYGPYEVVWQLPSGVNKDRISAEFLDGLLQIIVPKIRV</sequence>
<comment type="similarity">
    <text evidence="2 3">Belongs to the small heat shock protein (HSP20) family.</text>
</comment>
<dbReference type="EMBL" id="OY731405">
    <property type="protein sequence ID" value="CAJ1971368.1"/>
    <property type="molecule type" value="Genomic_DNA"/>
</dbReference>
<dbReference type="Gramene" id="rna-AYBTSS11_LOCUS23369">
    <property type="protein sequence ID" value="CAJ1971368.1"/>
    <property type="gene ID" value="gene-AYBTSS11_LOCUS23369"/>
</dbReference>
<dbReference type="AlphaFoldDB" id="A0AA86SRS8"/>
<feature type="domain" description="SHSP" evidence="4">
    <location>
        <begin position="158"/>
        <end position="266"/>
    </location>
</feature>
<keyword evidence="6" id="KW-1185">Reference proteome</keyword>
<dbReference type="PANTHER" id="PTHR11527">
    <property type="entry name" value="HEAT-SHOCK PROTEIN 20 FAMILY MEMBER"/>
    <property type="match status" value="1"/>
</dbReference>
<dbReference type="SUPFAM" id="SSF49764">
    <property type="entry name" value="HSP20-like chaperones"/>
    <property type="match status" value="1"/>
</dbReference>
<dbReference type="InterPro" id="IPR031107">
    <property type="entry name" value="Small_HSP"/>
</dbReference>
<dbReference type="Proteomes" id="UP001189624">
    <property type="component" value="Chromosome 8"/>
</dbReference>
<evidence type="ECO:0000256" key="1">
    <source>
        <dbReference type="ARBA" id="ARBA00023016"/>
    </source>
</evidence>
<evidence type="ECO:0000313" key="6">
    <source>
        <dbReference type="Proteomes" id="UP001189624"/>
    </source>
</evidence>
<reference evidence="5" key="1">
    <citation type="submission" date="2023-10" db="EMBL/GenBank/DDBJ databases">
        <authorList>
            <person name="Domelevo Entfellner J.-B."/>
        </authorList>
    </citation>
    <scope>NUCLEOTIDE SEQUENCE</scope>
</reference>
<dbReference type="Pfam" id="PF00011">
    <property type="entry name" value="HSP20"/>
    <property type="match status" value="1"/>
</dbReference>
<evidence type="ECO:0000256" key="2">
    <source>
        <dbReference type="PROSITE-ProRule" id="PRU00285"/>
    </source>
</evidence>
<organism evidence="5 6">
    <name type="scientific">Sphenostylis stenocarpa</name>
    <dbReference type="NCBI Taxonomy" id="92480"/>
    <lineage>
        <taxon>Eukaryota</taxon>
        <taxon>Viridiplantae</taxon>
        <taxon>Streptophyta</taxon>
        <taxon>Embryophyta</taxon>
        <taxon>Tracheophyta</taxon>
        <taxon>Spermatophyta</taxon>
        <taxon>Magnoliopsida</taxon>
        <taxon>eudicotyledons</taxon>
        <taxon>Gunneridae</taxon>
        <taxon>Pentapetalae</taxon>
        <taxon>rosids</taxon>
        <taxon>fabids</taxon>
        <taxon>Fabales</taxon>
        <taxon>Fabaceae</taxon>
        <taxon>Papilionoideae</taxon>
        <taxon>50 kb inversion clade</taxon>
        <taxon>NPAAA clade</taxon>
        <taxon>indigoferoid/millettioid clade</taxon>
        <taxon>Phaseoleae</taxon>
        <taxon>Sphenostylis</taxon>
    </lineage>
</organism>
<evidence type="ECO:0000259" key="4">
    <source>
        <dbReference type="PROSITE" id="PS01031"/>
    </source>
</evidence>
<dbReference type="InterPro" id="IPR002068">
    <property type="entry name" value="A-crystallin/Hsp20_dom"/>
</dbReference>
<dbReference type="PROSITE" id="PS01031">
    <property type="entry name" value="SHSP"/>
    <property type="match status" value="1"/>
</dbReference>
<protein>
    <recommendedName>
        <fullName evidence="4">SHSP domain-containing protein</fullName>
    </recommendedName>
</protein>
<dbReference type="InterPro" id="IPR008978">
    <property type="entry name" value="HSP20-like_chaperone"/>
</dbReference>
<evidence type="ECO:0000313" key="5">
    <source>
        <dbReference type="EMBL" id="CAJ1971368.1"/>
    </source>
</evidence>
<evidence type="ECO:0000256" key="3">
    <source>
        <dbReference type="RuleBase" id="RU003616"/>
    </source>
</evidence>
<name>A0AA86SRS8_9FABA</name>
<dbReference type="Gene3D" id="2.60.40.790">
    <property type="match status" value="1"/>
</dbReference>
<proteinExistence type="inferred from homology"/>
<gene>
    <name evidence="5" type="ORF">AYBTSS11_LOCUS23369</name>
</gene>
<dbReference type="CDD" id="cd06464">
    <property type="entry name" value="ACD_sHsps-like"/>
    <property type="match status" value="1"/>
</dbReference>